<dbReference type="GeneID" id="25738493"/>
<accession>A0A0D2N9M9</accession>
<feature type="transmembrane region" description="Helical" evidence="5">
    <location>
        <begin position="163"/>
        <end position="182"/>
    </location>
</feature>
<dbReference type="InterPro" id="IPR037185">
    <property type="entry name" value="EmrE-like"/>
</dbReference>
<comment type="subcellular location">
    <subcellularLocation>
        <location evidence="1">Membrane</location>
        <topology evidence="1">Multi-pass membrane protein</topology>
    </subcellularLocation>
</comment>
<dbReference type="PANTHER" id="PTHR11132">
    <property type="entry name" value="SOLUTE CARRIER FAMILY 35"/>
    <property type="match status" value="1"/>
</dbReference>
<dbReference type="RefSeq" id="XP_013901365.1">
    <property type="nucleotide sequence ID" value="XM_014045911.1"/>
</dbReference>
<sequence>MEVIWFQRRFTPAVTASMVTVVIGVAIVTVTDVSVNTLGLVIAGISVVSSGMQQLLCGTIQRKHKLQSYQLLANTAPVQGAILIVLGPPIDYLITGSNVAKYEWTVPATVILAASCSVAILVNISQFMCLGRFSAVTFQVLGHTKTILVLLISWLVLKEPMSGRKMFGMALAVVGMIMYGHFNGKAAAATAVKSAESLPLLNKQRVTSDGEAKAGKAGDEQAQGVDALRVRVGGNVPR</sequence>
<organism evidence="7 8">
    <name type="scientific">Monoraphidium neglectum</name>
    <dbReference type="NCBI Taxonomy" id="145388"/>
    <lineage>
        <taxon>Eukaryota</taxon>
        <taxon>Viridiplantae</taxon>
        <taxon>Chlorophyta</taxon>
        <taxon>core chlorophytes</taxon>
        <taxon>Chlorophyceae</taxon>
        <taxon>CS clade</taxon>
        <taxon>Sphaeropleales</taxon>
        <taxon>Selenastraceae</taxon>
        <taxon>Monoraphidium</taxon>
    </lineage>
</organism>
<dbReference type="KEGG" id="mng:MNEG_5616"/>
<dbReference type="Proteomes" id="UP000054498">
    <property type="component" value="Unassembled WGS sequence"/>
</dbReference>
<dbReference type="GO" id="GO:0016020">
    <property type="term" value="C:membrane"/>
    <property type="evidence" value="ECO:0007669"/>
    <property type="project" value="UniProtKB-SubCell"/>
</dbReference>
<evidence type="ECO:0000256" key="1">
    <source>
        <dbReference type="ARBA" id="ARBA00004141"/>
    </source>
</evidence>
<evidence type="ECO:0000256" key="2">
    <source>
        <dbReference type="ARBA" id="ARBA00022692"/>
    </source>
</evidence>
<keyword evidence="2 5" id="KW-0812">Transmembrane</keyword>
<gene>
    <name evidence="7" type="ORF">MNEG_5616</name>
</gene>
<evidence type="ECO:0000313" key="8">
    <source>
        <dbReference type="Proteomes" id="UP000054498"/>
    </source>
</evidence>
<dbReference type="EMBL" id="KK101070">
    <property type="protein sequence ID" value="KIZ02346.1"/>
    <property type="molecule type" value="Genomic_DNA"/>
</dbReference>
<proteinExistence type="predicted"/>
<protein>
    <recommendedName>
        <fullName evidence="6">Sugar phosphate transporter domain-containing protein</fullName>
    </recommendedName>
</protein>
<evidence type="ECO:0000256" key="4">
    <source>
        <dbReference type="ARBA" id="ARBA00023136"/>
    </source>
</evidence>
<dbReference type="OrthoDB" id="5547497at2759"/>
<feature type="transmembrane region" description="Helical" evidence="5">
    <location>
        <begin position="69"/>
        <end position="90"/>
    </location>
</feature>
<evidence type="ECO:0000256" key="3">
    <source>
        <dbReference type="ARBA" id="ARBA00022989"/>
    </source>
</evidence>
<feature type="transmembrane region" description="Helical" evidence="5">
    <location>
        <begin position="102"/>
        <end position="124"/>
    </location>
</feature>
<keyword evidence="8" id="KW-1185">Reference proteome</keyword>
<name>A0A0D2N9M9_9CHLO</name>
<keyword evidence="4 5" id="KW-0472">Membrane</keyword>
<dbReference type="InterPro" id="IPR050186">
    <property type="entry name" value="TPT_transporter"/>
</dbReference>
<dbReference type="AlphaFoldDB" id="A0A0D2N9M9"/>
<evidence type="ECO:0000313" key="7">
    <source>
        <dbReference type="EMBL" id="KIZ02346.1"/>
    </source>
</evidence>
<dbReference type="SUPFAM" id="SSF103481">
    <property type="entry name" value="Multidrug resistance efflux transporter EmrE"/>
    <property type="match status" value="1"/>
</dbReference>
<dbReference type="Gene3D" id="1.10.3730.20">
    <property type="match status" value="1"/>
</dbReference>
<feature type="transmembrane region" description="Helical" evidence="5">
    <location>
        <begin position="37"/>
        <end position="57"/>
    </location>
</feature>
<feature type="transmembrane region" description="Helical" evidence="5">
    <location>
        <begin position="136"/>
        <end position="157"/>
    </location>
</feature>
<dbReference type="Pfam" id="PF03151">
    <property type="entry name" value="TPT"/>
    <property type="match status" value="1"/>
</dbReference>
<reference evidence="7 8" key="1">
    <citation type="journal article" date="2013" name="BMC Genomics">
        <title>Reconstruction of the lipid metabolism for the microalga Monoraphidium neglectum from its genome sequence reveals characteristics suitable for biofuel production.</title>
        <authorList>
            <person name="Bogen C."/>
            <person name="Al-Dilaimi A."/>
            <person name="Albersmeier A."/>
            <person name="Wichmann J."/>
            <person name="Grundmann M."/>
            <person name="Rupp O."/>
            <person name="Lauersen K.J."/>
            <person name="Blifernez-Klassen O."/>
            <person name="Kalinowski J."/>
            <person name="Goesmann A."/>
            <person name="Mussgnug J.H."/>
            <person name="Kruse O."/>
        </authorList>
    </citation>
    <scope>NUCLEOTIDE SEQUENCE [LARGE SCALE GENOMIC DNA]</scope>
    <source>
        <strain evidence="7 8">SAG 48.87</strain>
    </source>
</reference>
<keyword evidence="3 5" id="KW-1133">Transmembrane helix</keyword>
<evidence type="ECO:0000259" key="6">
    <source>
        <dbReference type="Pfam" id="PF03151"/>
    </source>
</evidence>
<feature type="transmembrane region" description="Helical" evidence="5">
    <location>
        <begin position="12"/>
        <end position="31"/>
    </location>
</feature>
<feature type="domain" description="Sugar phosphate transporter" evidence="6">
    <location>
        <begin position="6"/>
        <end position="179"/>
    </location>
</feature>
<evidence type="ECO:0000256" key="5">
    <source>
        <dbReference type="SAM" id="Phobius"/>
    </source>
</evidence>
<dbReference type="InterPro" id="IPR004853">
    <property type="entry name" value="Sugar_P_trans_dom"/>
</dbReference>